<sequence>MAEVAERRIDGFLFIYFLSGCEQFVRELRESDTPATGNTKLLRCKPYMSHGFSVITGTSRSTWTTTRTPTPTGFSSSRPSTTQAEIFSPLAGRAFH</sequence>
<reference evidence="1 2" key="1">
    <citation type="journal article" date="2019" name="Nat. Ecol. Evol.">
        <title>Megaphylogeny resolves global patterns of mushroom evolution.</title>
        <authorList>
            <person name="Varga T."/>
            <person name="Krizsan K."/>
            <person name="Foldi C."/>
            <person name="Dima B."/>
            <person name="Sanchez-Garcia M."/>
            <person name="Sanchez-Ramirez S."/>
            <person name="Szollosi G.J."/>
            <person name="Szarkandi J.G."/>
            <person name="Papp V."/>
            <person name="Albert L."/>
            <person name="Andreopoulos W."/>
            <person name="Angelini C."/>
            <person name="Antonin V."/>
            <person name="Barry K.W."/>
            <person name="Bougher N.L."/>
            <person name="Buchanan P."/>
            <person name="Buyck B."/>
            <person name="Bense V."/>
            <person name="Catcheside P."/>
            <person name="Chovatia M."/>
            <person name="Cooper J."/>
            <person name="Damon W."/>
            <person name="Desjardin D."/>
            <person name="Finy P."/>
            <person name="Geml J."/>
            <person name="Haridas S."/>
            <person name="Hughes K."/>
            <person name="Justo A."/>
            <person name="Karasinski D."/>
            <person name="Kautmanova I."/>
            <person name="Kiss B."/>
            <person name="Kocsube S."/>
            <person name="Kotiranta H."/>
            <person name="LaButti K.M."/>
            <person name="Lechner B.E."/>
            <person name="Liimatainen K."/>
            <person name="Lipzen A."/>
            <person name="Lukacs Z."/>
            <person name="Mihaltcheva S."/>
            <person name="Morgado L.N."/>
            <person name="Niskanen T."/>
            <person name="Noordeloos M.E."/>
            <person name="Ohm R.A."/>
            <person name="Ortiz-Santana B."/>
            <person name="Ovrebo C."/>
            <person name="Racz N."/>
            <person name="Riley R."/>
            <person name="Savchenko A."/>
            <person name="Shiryaev A."/>
            <person name="Soop K."/>
            <person name="Spirin V."/>
            <person name="Szebenyi C."/>
            <person name="Tomsovsky M."/>
            <person name="Tulloss R.E."/>
            <person name="Uehling J."/>
            <person name="Grigoriev I.V."/>
            <person name="Vagvolgyi C."/>
            <person name="Papp T."/>
            <person name="Martin F.M."/>
            <person name="Miettinen O."/>
            <person name="Hibbett D.S."/>
            <person name="Nagy L.G."/>
        </authorList>
    </citation>
    <scope>NUCLEOTIDE SEQUENCE [LARGE SCALE GENOMIC DNA]</scope>
    <source>
        <strain evidence="1 2">NL-1719</strain>
    </source>
</reference>
<organism evidence="1 2">
    <name type="scientific">Pluteus cervinus</name>
    <dbReference type="NCBI Taxonomy" id="181527"/>
    <lineage>
        <taxon>Eukaryota</taxon>
        <taxon>Fungi</taxon>
        <taxon>Dikarya</taxon>
        <taxon>Basidiomycota</taxon>
        <taxon>Agaricomycotina</taxon>
        <taxon>Agaricomycetes</taxon>
        <taxon>Agaricomycetidae</taxon>
        <taxon>Agaricales</taxon>
        <taxon>Pluteineae</taxon>
        <taxon>Pluteaceae</taxon>
        <taxon>Pluteus</taxon>
    </lineage>
</organism>
<proteinExistence type="predicted"/>
<accession>A0ACD3A3I8</accession>
<gene>
    <name evidence="1" type="ORF">BDN72DRAFT_905227</name>
</gene>
<evidence type="ECO:0000313" key="2">
    <source>
        <dbReference type="Proteomes" id="UP000308600"/>
    </source>
</evidence>
<protein>
    <submittedName>
        <fullName evidence="1">Uncharacterized protein</fullName>
    </submittedName>
</protein>
<dbReference type="Proteomes" id="UP000308600">
    <property type="component" value="Unassembled WGS sequence"/>
</dbReference>
<keyword evidence="2" id="KW-1185">Reference proteome</keyword>
<evidence type="ECO:0000313" key="1">
    <source>
        <dbReference type="EMBL" id="TFK60147.1"/>
    </source>
</evidence>
<name>A0ACD3A3I8_9AGAR</name>
<dbReference type="EMBL" id="ML208824">
    <property type="protein sequence ID" value="TFK60147.1"/>
    <property type="molecule type" value="Genomic_DNA"/>
</dbReference>